<dbReference type="InterPro" id="IPR041401">
    <property type="entry name" value="TseB-like_dom"/>
</dbReference>
<protein>
    <submittedName>
        <fullName evidence="3">Peptidase propeptide and ypeb domain-containing protein</fullName>
    </submittedName>
</protein>
<sequence>MRKYKKWLWIVLLLVVMGAMLMIYHQARLPDTTAEKKAVAIAEKYAKLKNPDDFYTYHRKNTYYTVSGQNSAGRGIYVLINEKGNHATVYRQSAGMTKNEALEKTWSTKKPKKVLNINFGMFKNKPVWEVVYRTNKGRLCYLTLDFKSGDTVQLIENI</sequence>
<dbReference type="AlphaFoldDB" id="A0A0R1S6K7"/>
<evidence type="ECO:0000256" key="1">
    <source>
        <dbReference type="SAM" id="Phobius"/>
    </source>
</evidence>
<dbReference type="STRING" id="1423747.FC69_GL000973"/>
<dbReference type="Pfam" id="PF17881">
    <property type="entry name" value="TseB"/>
    <property type="match status" value="1"/>
</dbReference>
<dbReference type="EMBL" id="AZEX01000001">
    <property type="protein sequence ID" value="KRL62101.1"/>
    <property type="molecule type" value="Genomic_DNA"/>
</dbReference>
<keyword evidence="1" id="KW-0472">Membrane</keyword>
<dbReference type="InterPro" id="IPR046350">
    <property type="entry name" value="Cystatin_sf"/>
</dbReference>
<dbReference type="PATRIC" id="fig|1423747.3.peg.994"/>
<feature type="domain" description="Cell wall elongation regulator TseB-like" evidence="2">
    <location>
        <begin position="37"/>
        <end position="81"/>
    </location>
</feature>
<keyword evidence="1" id="KW-0812">Transmembrane</keyword>
<gene>
    <name evidence="3" type="ORF">FC69_GL000973</name>
</gene>
<dbReference type="eggNOG" id="COG5353">
    <property type="taxonomic scope" value="Bacteria"/>
</dbReference>
<comment type="caution">
    <text evidence="3">The sequence shown here is derived from an EMBL/GenBank/DDBJ whole genome shotgun (WGS) entry which is preliminary data.</text>
</comment>
<reference evidence="3 4" key="1">
    <citation type="journal article" date="2015" name="Genome Announc.">
        <title>Expanding the biotechnology potential of lactobacilli through comparative genomics of 213 strains and associated genera.</title>
        <authorList>
            <person name="Sun Z."/>
            <person name="Harris H.M."/>
            <person name="McCann A."/>
            <person name="Guo C."/>
            <person name="Argimon S."/>
            <person name="Zhang W."/>
            <person name="Yang X."/>
            <person name="Jeffery I.B."/>
            <person name="Cooney J.C."/>
            <person name="Kagawa T.F."/>
            <person name="Liu W."/>
            <person name="Song Y."/>
            <person name="Salvetti E."/>
            <person name="Wrobel A."/>
            <person name="Rasinkangas P."/>
            <person name="Parkhill J."/>
            <person name="Rea M.C."/>
            <person name="O'Sullivan O."/>
            <person name="Ritari J."/>
            <person name="Douillard F.P."/>
            <person name="Paul Ross R."/>
            <person name="Yang R."/>
            <person name="Briner A.E."/>
            <person name="Felis G.E."/>
            <person name="de Vos W.M."/>
            <person name="Barrangou R."/>
            <person name="Klaenhammer T.R."/>
            <person name="Caufield P.W."/>
            <person name="Cui Y."/>
            <person name="Zhang H."/>
            <person name="O'Toole P.W."/>
        </authorList>
    </citation>
    <scope>NUCLEOTIDE SEQUENCE [LARGE SCALE GENOMIC DNA]</scope>
    <source>
        <strain evidence="3 4">DSM 14340</strain>
    </source>
</reference>
<feature type="transmembrane region" description="Helical" evidence="1">
    <location>
        <begin position="7"/>
        <end position="27"/>
    </location>
</feature>
<keyword evidence="1" id="KW-1133">Transmembrane helix</keyword>
<organism evidence="3 4">
    <name type="scientific">Latilactobacillus fuchuensis DSM 14340 = JCM 11249</name>
    <dbReference type="NCBI Taxonomy" id="1423747"/>
    <lineage>
        <taxon>Bacteria</taxon>
        <taxon>Bacillati</taxon>
        <taxon>Bacillota</taxon>
        <taxon>Bacilli</taxon>
        <taxon>Lactobacillales</taxon>
        <taxon>Lactobacillaceae</taxon>
        <taxon>Latilactobacillus</taxon>
    </lineage>
</organism>
<dbReference type="RefSeq" id="WP_025082558.1">
    <property type="nucleotide sequence ID" value="NZ_AZEX01000001.1"/>
</dbReference>
<proteinExistence type="predicted"/>
<evidence type="ECO:0000313" key="3">
    <source>
        <dbReference type="EMBL" id="KRL62101.1"/>
    </source>
</evidence>
<name>A0A0R1S6K7_9LACO</name>
<accession>A0A0R1S6K7</accession>
<evidence type="ECO:0000259" key="2">
    <source>
        <dbReference type="Pfam" id="PF17881"/>
    </source>
</evidence>
<dbReference type="OrthoDB" id="2242521at2"/>
<dbReference type="Proteomes" id="UP000051264">
    <property type="component" value="Unassembled WGS sequence"/>
</dbReference>
<evidence type="ECO:0000313" key="4">
    <source>
        <dbReference type="Proteomes" id="UP000051264"/>
    </source>
</evidence>
<dbReference type="SUPFAM" id="SSF54403">
    <property type="entry name" value="Cystatin/monellin"/>
    <property type="match status" value="2"/>
</dbReference>
<dbReference type="Gene3D" id="3.10.450.40">
    <property type="match status" value="2"/>
</dbReference>